<dbReference type="Gene3D" id="2.60.40.1120">
    <property type="entry name" value="Carboxypeptidase-like, regulatory domain"/>
    <property type="match status" value="1"/>
</dbReference>
<dbReference type="Pfam" id="PF13715">
    <property type="entry name" value="CarbopepD_reg_2"/>
    <property type="match status" value="1"/>
</dbReference>
<keyword evidence="1" id="KW-0732">Signal</keyword>
<name>A0ABX2DCU0_9SPHI</name>
<dbReference type="Proteomes" id="UP000762110">
    <property type="component" value="Unassembled WGS sequence"/>
</dbReference>
<dbReference type="SUPFAM" id="SSF49464">
    <property type="entry name" value="Carboxypeptidase regulatory domain-like"/>
    <property type="match status" value="1"/>
</dbReference>
<protein>
    <submittedName>
        <fullName evidence="2">Carboxypeptidase-like regulatory domain-containing protein</fullName>
    </submittedName>
</protein>
<sequence>MRKIIFLLICFCSSKVVFAQKTISGQVSDNKGNSIPYVNIGIKASKTGALSDIKGNYTIQIADSLINDTLTFSSVGFEIKKIAIKNMSNKDFNVVLDERIIVLNEVKIRNKKRKTYKIGITGRTPMMFVPSTGHQRNDIFEQARLINVKEPVQVLNANIFVQSEIKEEVKVRINFYAVENGLPGKLLIEKNTIMKMENGKGWKTFDLTAEHIYLDQDFVIAFEMLPSTRKMTAFGAKIGAANSFIRSNSLGVWRKNAAAGCSIYVTVEN</sequence>
<feature type="chain" id="PRO_5046246731" evidence="1">
    <location>
        <begin position="20"/>
        <end position="269"/>
    </location>
</feature>
<comment type="caution">
    <text evidence="2">The sequence shown here is derived from an EMBL/GenBank/DDBJ whole genome shotgun (WGS) entry which is preliminary data.</text>
</comment>
<feature type="signal peptide" evidence="1">
    <location>
        <begin position="1"/>
        <end position="19"/>
    </location>
</feature>
<gene>
    <name evidence="2" type="ORF">HQN85_03665</name>
</gene>
<organism evidence="2 3">
    <name type="scientific">Pedobacter boryungensis</name>
    <dbReference type="NCBI Taxonomy" id="869962"/>
    <lineage>
        <taxon>Bacteria</taxon>
        <taxon>Pseudomonadati</taxon>
        <taxon>Bacteroidota</taxon>
        <taxon>Sphingobacteriia</taxon>
        <taxon>Sphingobacteriales</taxon>
        <taxon>Sphingobacteriaceae</taxon>
        <taxon>Pedobacter</taxon>
    </lineage>
</organism>
<accession>A0ABX2DCU0</accession>
<keyword evidence="3" id="KW-1185">Reference proteome</keyword>
<reference evidence="2 3" key="1">
    <citation type="submission" date="2020-05" db="EMBL/GenBank/DDBJ databases">
        <title>Description of Pedobacter foliorum sp. nov.</title>
        <authorList>
            <person name="Qi S."/>
            <person name="Carlier A."/>
            <person name="Cnockaert M."/>
            <person name="Vandamme P."/>
        </authorList>
    </citation>
    <scope>NUCLEOTIDE SEQUENCE [LARGE SCALE GENOMIC DNA]</scope>
    <source>
        <strain evidence="2 3">LMG 31300</strain>
    </source>
</reference>
<proteinExistence type="predicted"/>
<dbReference type="RefSeq" id="WP_173268986.1">
    <property type="nucleotide sequence ID" value="NZ_JABMKV010000001.1"/>
</dbReference>
<evidence type="ECO:0000313" key="3">
    <source>
        <dbReference type="Proteomes" id="UP000762110"/>
    </source>
</evidence>
<evidence type="ECO:0000313" key="2">
    <source>
        <dbReference type="EMBL" id="NQX30806.1"/>
    </source>
</evidence>
<dbReference type="EMBL" id="JABMKV010000001">
    <property type="protein sequence ID" value="NQX30806.1"/>
    <property type="molecule type" value="Genomic_DNA"/>
</dbReference>
<evidence type="ECO:0000256" key="1">
    <source>
        <dbReference type="SAM" id="SignalP"/>
    </source>
</evidence>
<dbReference type="InterPro" id="IPR008969">
    <property type="entry name" value="CarboxyPept-like_regulatory"/>
</dbReference>